<comment type="similarity">
    <text evidence="2">Belongs to the BCCT transporter (TC 2.A.15) family.</text>
</comment>
<reference evidence="9 10" key="1">
    <citation type="submission" date="2015-10" db="EMBL/GenBank/DDBJ databases">
        <title>Metagenome-Assembled Genomes uncover a global brackish microbiome.</title>
        <authorList>
            <person name="Hugerth L.W."/>
            <person name="Larsson J."/>
            <person name="Alneberg J."/>
            <person name="Lindh M.V."/>
            <person name="Legrand C."/>
            <person name="Pinhassi J."/>
            <person name="Andersson A.F."/>
        </authorList>
    </citation>
    <scope>NUCLEOTIDE SEQUENCE [LARGE SCALE GENOMIC DNA]</scope>
    <source>
        <strain evidence="9">BACL26 MAG-121220-bin70</strain>
    </source>
</reference>
<feature type="transmembrane region" description="Helical" evidence="8">
    <location>
        <begin position="455"/>
        <end position="474"/>
    </location>
</feature>
<dbReference type="AlphaFoldDB" id="A0A0R2UCP0"/>
<feature type="transmembrane region" description="Helical" evidence="8">
    <location>
        <begin position="411"/>
        <end position="435"/>
    </location>
</feature>
<evidence type="ECO:0000313" key="10">
    <source>
        <dbReference type="Proteomes" id="UP000051213"/>
    </source>
</evidence>
<dbReference type="GO" id="GO:0022857">
    <property type="term" value="F:transmembrane transporter activity"/>
    <property type="evidence" value="ECO:0007669"/>
    <property type="project" value="InterPro"/>
</dbReference>
<dbReference type="EMBL" id="LICA01000011">
    <property type="protein sequence ID" value="KRO97225.1"/>
    <property type="molecule type" value="Genomic_DNA"/>
</dbReference>
<feature type="transmembrane region" description="Helical" evidence="8">
    <location>
        <begin position="16"/>
        <end position="36"/>
    </location>
</feature>
<feature type="transmembrane region" description="Helical" evidence="8">
    <location>
        <begin position="480"/>
        <end position="503"/>
    </location>
</feature>
<sequence length="527" mass="57551">MSDHLSIKTTEPEVDWAVFIPSIVIVLACAIPLMIFPESAAQFLAEGRKIIMSNFLWLYLSVGLGAFGFCMWLAFGRFAQVKLGPPDEPPEYSDTHWVAMMFTAAIGAAVLAWGFAEPIYYLQTPPMGIEVGSSKSFEWAHMYPLLHWGLVPWSIYAVPAVPIAYMLYVKRYPVLRISSACDGALPTRGRNQIKTGIDIFIVLGIVGAVATSLGLVVPLLSAMLSTLFGIEDSMLIKMTVLALWTLLFGASVYKGLKSGIKVLADVNMVLVAIAVIFILVAGPGIFILDLTVNSIGLMFNNFISTATWTDPIDNGSFPEDWTGFYWAWWLAYTGMIALFFGRISRGRTIRQLVLGVICWGCLGTWLVLAVMGGYSLYLESTGALNVSEILSTQGMSYVNALVIQSLPFGKFALVIFIVLSVIFSATTIDSSAYVISSICAKNLPSDSEPKRWSRVAWAVLLALITAGILQSGALNTVLSITVLSSVPLIPIMFLLCISLVRWLNQDFGHMVIRKELSLAAEDLNSNS</sequence>
<evidence type="ECO:0000256" key="2">
    <source>
        <dbReference type="ARBA" id="ARBA00005658"/>
    </source>
</evidence>
<evidence type="ECO:0000256" key="1">
    <source>
        <dbReference type="ARBA" id="ARBA00004651"/>
    </source>
</evidence>
<name>A0A0R2UCP0_9GAMM</name>
<gene>
    <name evidence="9" type="ORF">ABS24_08630</name>
</gene>
<keyword evidence="6 8" id="KW-1133">Transmembrane helix</keyword>
<feature type="transmembrane region" description="Helical" evidence="8">
    <location>
        <begin position="56"/>
        <end position="75"/>
    </location>
</feature>
<feature type="transmembrane region" description="Helical" evidence="8">
    <location>
        <begin position="268"/>
        <end position="288"/>
    </location>
</feature>
<feature type="transmembrane region" description="Helical" evidence="8">
    <location>
        <begin position="352"/>
        <end position="377"/>
    </location>
</feature>
<evidence type="ECO:0000256" key="3">
    <source>
        <dbReference type="ARBA" id="ARBA00022448"/>
    </source>
</evidence>
<dbReference type="InterPro" id="IPR000060">
    <property type="entry name" value="BCCT_transptr"/>
</dbReference>
<organism evidence="9 10">
    <name type="scientific">SAR92 bacterium BACL26 MAG-121220-bin70</name>
    <dbReference type="NCBI Taxonomy" id="1655626"/>
    <lineage>
        <taxon>Bacteria</taxon>
        <taxon>Pseudomonadati</taxon>
        <taxon>Pseudomonadota</taxon>
        <taxon>Gammaproteobacteria</taxon>
        <taxon>Cellvibrionales</taxon>
        <taxon>Porticoccaceae</taxon>
        <taxon>SAR92 clade</taxon>
    </lineage>
</organism>
<keyword evidence="4" id="KW-1003">Cell membrane</keyword>
<evidence type="ECO:0000256" key="5">
    <source>
        <dbReference type="ARBA" id="ARBA00022692"/>
    </source>
</evidence>
<dbReference type="PANTHER" id="PTHR30047">
    <property type="entry name" value="HIGH-AFFINITY CHOLINE TRANSPORT PROTEIN-RELATED"/>
    <property type="match status" value="1"/>
</dbReference>
<comment type="caution">
    <text evidence="9">The sequence shown here is derived from an EMBL/GenBank/DDBJ whole genome shotgun (WGS) entry which is preliminary data.</text>
</comment>
<comment type="subcellular location">
    <subcellularLocation>
        <location evidence="1">Cell membrane</location>
        <topology evidence="1">Multi-pass membrane protein</topology>
    </subcellularLocation>
</comment>
<evidence type="ECO:0000256" key="4">
    <source>
        <dbReference type="ARBA" id="ARBA00022475"/>
    </source>
</evidence>
<dbReference type="GO" id="GO:0005886">
    <property type="term" value="C:plasma membrane"/>
    <property type="evidence" value="ECO:0007669"/>
    <property type="project" value="UniProtKB-SubCell"/>
</dbReference>
<feature type="transmembrane region" description="Helical" evidence="8">
    <location>
        <begin position="145"/>
        <end position="168"/>
    </location>
</feature>
<feature type="transmembrane region" description="Helical" evidence="8">
    <location>
        <begin position="234"/>
        <end position="256"/>
    </location>
</feature>
<protein>
    <submittedName>
        <fullName evidence="9">Choline transporter</fullName>
    </submittedName>
</protein>
<dbReference type="Proteomes" id="UP000051213">
    <property type="component" value="Unassembled WGS sequence"/>
</dbReference>
<dbReference type="PANTHER" id="PTHR30047:SF7">
    <property type="entry name" value="HIGH-AFFINITY CHOLINE TRANSPORT PROTEIN"/>
    <property type="match status" value="1"/>
</dbReference>
<evidence type="ECO:0000256" key="8">
    <source>
        <dbReference type="SAM" id="Phobius"/>
    </source>
</evidence>
<keyword evidence="7 8" id="KW-0472">Membrane</keyword>
<feature type="transmembrane region" description="Helical" evidence="8">
    <location>
        <begin position="323"/>
        <end position="340"/>
    </location>
</feature>
<evidence type="ECO:0000313" key="9">
    <source>
        <dbReference type="EMBL" id="KRO97225.1"/>
    </source>
</evidence>
<evidence type="ECO:0000256" key="6">
    <source>
        <dbReference type="ARBA" id="ARBA00022989"/>
    </source>
</evidence>
<accession>A0A0R2UCP0</accession>
<feature type="transmembrane region" description="Helical" evidence="8">
    <location>
        <begin position="199"/>
        <end position="228"/>
    </location>
</feature>
<keyword evidence="5 8" id="KW-0812">Transmembrane</keyword>
<dbReference type="Pfam" id="PF02028">
    <property type="entry name" value="BCCT"/>
    <property type="match status" value="1"/>
</dbReference>
<evidence type="ECO:0000256" key="7">
    <source>
        <dbReference type="ARBA" id="ARBA00023136"/>
    </source>
</evidence>
<dbReference type="NCBIfam" id="TIGR00842">
    <property type="entry name" value="bcct"/>
    <property type="match status" value="1"/>
</dbReference>
<feature type="transmembrane region" description="Helical" evidence="8">
    <location>
        <begin position="96"/>
        <end position="116"/>
    </location>
</feature>
<keyword evidence="3" id="KW-0813">Transport</keyword>
<proteinExistence type="inferred from homology"/>